<evidence type="ECO:0000313" key="3">
    <source>
        <dbReference type="Proteomes" id="UP000594800"/>
    </source>
</evidence>
<evidence type="ECO:0000313" key="2">
    <source>
        <dbReference type="EMBL" id="QPH52955.1"/>
    </source>
</evidence>
<feature type="signal peptide" evidence="1">
    <location>
        <begin position="1"/>
        <end position="20"/>
    </location>
</feature>
<accession>A0A7S9QBP4</accession>
<gene>
    <name evidence="2" type="ORF">I0K15_14215</name>
</gene>
<feature type="chain" id="PRO_5032651740" evidence="1">
    <location>
        <begin position="21"/>
        <end position="181"/>
    </location>
</feature>
<proteinExistence type="predicted"/>
<evidence type="ECO:0000256" key="1">
    <source>
        <dbReference type="SAM" id="SignalP"/>
    </source>
</evidence>
<organism evidence="2 3">
    <name type="scientific">Pontivivens ytuae</name>
    <dbReference type="NCBI Taxonomy" id="2789856"/>
    <lineage>
        <taxon>Bacteria</taxon>
        <taxon>Pseudomonadati</taxon>
        <taxon>Pseudomonadota</taxon>
        <taxon>Alphaproteobacteria</taxon>
        <taxon>Rhodobacterales</taxon>
        <taxon>Paracoccaceae</taxon>
        <taxon>Pontivivens</taxon>
    </lineage>
</organism>
<protein>
    <submittedName>
        <fullName evidence="2">Uncharacterized protein</fullName>
    </submittedName>
</protein>
<dbReference type="Proteomes" id="UP000594800">
    <property type="component" value="Chromosome"/>
</dbReference>
<dbReference type="AlphaFoldDB" id="A0A7S9QBP4"/>
<sequence length="181" mass="19511">MIRSTVFATLATLTAGPLLAQATAGQMAATPPTIEGPDEIDKEGIDVIPGGNHTFRNDMPVDSKIVANSENGLNPDGPLRLAPPNVVLDGFSTVPMAEIDPAELDGVPVWQEASEEFAEITRVVGNDEDTVIVALPWLLADWEVAVPIEAFTFVEAEESEERRAYIAASEEMLRTLPRWDG</sequence>
<reference evidence="2 3" key="1">
    <citation type="submission" date="2020-11" db="EMBL/GenBank/DDBJ databases">
        <title>Description of Pontivivens ytuae sp. nov. isolated from deep sea sediment of Mariana Trench.</title>
        <authorList>
            <person name="Wang Z."/>
            <person name="Sun Q.-L."/>
            <person name="Xu X.-D."/>
            <person name="Tang Y.-Z."/>
            <person name="Zhang J."/>
        </authorList>
    </citation>
    <scope>NUCLEOTIDE SEQUENCE [LARGE SCALE GENOMIC DNA]</scope>
    <source>
        <strain evidence="2 3">MT2928</strain>
    </source>
</reference>
<dbReference type="EMBL" id="CP064942">
    <property type="protein sequence ID" value="QPH52955.1"/>
    <property type="molecule type" value="Genomic_DNA"/>
</dbReference>
<name>A0A7S9QBP4_9RHOB</name>
<keyword evidence="3" id="KW-1185">Reference proteome</keyword>
<dbReference type="KEGG" id="poz:I0K15_14215"/>
<dbReference type="RefSeq" id="WP_196102166.1">
    <property type="nucleotide sequence ID" value="NZ_CP064942.1"/>
</dbReference>
<keyword evidence="1" id="KW-0732">Signal</keyword>